<feature type="non-terminal residue" evidence="1">
    <location>
        <position position="1"/>
    </location>
</feature>
<dbReference type="EMBL" id="LAZR01036368">
    <property type="protein sequence ID" value="KKL25035.1"/>
    <property type="molecule type" value="Genomic_DNA"/>
</dbReference>
<sequence length="33" mass="4137">FNPLQSKYITKLFLTQIKLKYNKFCYENNLLYF</sequence>
<comment type="caution">
    <text evidence="1">The sequence shown here is derived from an EMBL/GenBank/DDBJ whole genome shotgun (WGS) entry which is preliminary data.</text>
</comment>
<gene>
    <name evidence="1" type="ORF">LCGC14_2409370</name>
</gene>
<name>A0A0F9BT08_9ZZZZ</name>
<dbReference type="AlphaFoldDB" id="A0A0F9BT08"/>
<organism evidence="1">
    <name type="scientific">marine sediment metagenome</name>
    <dbReference type="NCBI Taxonomy" id="412755"/>
    <lineage>
        <taxon>unclassified sequences</taxon>
        <taxon>metagenomes</taxon>
        <taxon>ecological metagenomes</taxon>
    </lineage>
</organism>
<evidence type="ECO:0000313" key="1">
    <source>
        <dbReference type="EMBL" id="KKL25035.1"/>
    </source>
</evidence>
<protein>
    <submittedName>
        <fullName evidence="1">Uncharacterized protein</fullName>
    </submittedName>
</protein>
<proteinExistence type="predicted"/>
<reference evidence="1" key="1">
    <citation type="journal article" date="2015" name="Nature">
        <title>Complex archaea that bridge the gap between prokaryotes and eukaryotes.</title>
        <authorList>
            <person name="Spang A."/>
            <person name="Saw J.H."/>
            <person name="Jorgensen S.L."/>
            <person name="Zaremba-Niedzwiedzka K."/>
            <person name="Martijn J."/>
            <person name="Lind A.E."/>
            <person name="van Eijk R."/>
            <person name="Schleper C."/>
            <person name="Guy L."/>
            <person name="Ettema T.J."/>
        </authorList>
    </citation>
    <scope>NUCLEOTIDE SEQUENCE</scope>
</reference>
<accession>A0A0F9BT08</accession>